<dbReference type="InterPro" id="IPR045177">
    <property type="entry name" value="FDM1-5/IDN2"/>
</dbReference>
<keyword evidence="3" id="KW-1185">Reference proteome</keyword>
<dbReference type="PANTHER" id="PTHR21596:SF3">
    <property type="entry name" value="FACTOR OF DNA METHYLATION 1-RELATED"/>
    <property type="match status" value="1"/>
</dbReference>
<keyword evidence="1" id="KW-0175">Coiled coil</keyword>
<organism evidence="2 3">
    <name type="scientific">Zostera marina</name>
    <name type="common">Eelgrass</name>
    <dbReference type="NCBI Taxonomy" id="29655"/>
    <lineage>
        <taxon>Eukaryota</taxon>
        <taxon>Viridiplantae</taxon>
        <taxon>Streptophyta</taxon>
        <taxon>Embryophyta</taxon>
        <taxon>Tracheophyta</taxon>
        <taxon>Spermatophyta</taxon>
        <taxon>Magnoliopsida</taxon>
        <taxon>Liliopsida</taxon>
        <taxon>Zosteraceae</taxon>
        <taxon>Zostera</taxon>
    </lineage>
</organism>
<sequence length="108" mass="12684">MAVLEQDKADVNVLRLTEEHKREKEAYLLKIFELEKDLNQKQHSELEIARLKGKLQVMKYIECGDESVVEEKLGKELEQLEKLRNALIRNVKAMMNYSKHAQCSLRTL</sequence>
<reference evidence="3" key="1">
    <citation type="journal article" date="2016" name="Nature">
        <title>The genome of the seagrass Zostera marina reveals angiosperm adaptation to the sea.</title>
        <authorList>
            <person name="Olsen J.L."/>
            <person name="Rouze P."/>
            <person name="Verhelst B."/>
            <person name="Lin Y.-C."/>
            <person name="Bayer T."/>
            <person name="Collen J."/>
            <person name="Dattolo E."/>
            <person name="De Paoli E."/>
            <person name="Dittami S."/>
            <person name="Maumus F."/>
            <person name="Michel G."/>
            <person name="Kersting A."/>
            <person name="Lauritano C."/>
            <person name="Lohaus R."/>
            <person name="Toepel M."/>
            <person name="Tonon T."/>
            <person name="Vanneste K."/>
            <person name="Amirebrahimi M."/>
            <person name="Brakel J."/>
            <person name="Bostroem C."/>
            <person name="Chovatia M."/>
            <person name="Grimwood J."/>
            <person name="Jenkins J.W."/>
            <person name="Jueterbock A."/>
            <person name="Mraz A."/>
            <person name="Stam W.T."/>
            <person name="Tice H."/>
            <person name="Bornberg-Bauer E."/>
            <person name="Green P.J."/>
            <person name="Pearson G.A."/>
            <person name="Procaccini G."/>
            <person name="Duarte C.M."/>
            <person name="Schmutz J."/>
            <person name="Reusch T.B.H."/>
            <person name="Van de Peer Y."/>
        </authorList>
    </citation>
    <scope>NUCLEOTIDE SEQUENCE [LARGE SCALE GENOMIC DNA]</scope>
    <source>
        <strain evidence="3">cv. Finnish</strain>
    </source>
</reference>
<comment type="caution">
    <text evidence="2">The sequence shown here is derived from an EMBL/GenBank/DDBJ whole genome shotgun (WGS) entry which is preliminary data.</text>
</comment>
<dbReference type="PANTHER" id="PTHR21596">
    <property type="entry name" value="RIBONUCLEASE P SUBUNIT P38"/>
    <property type="match status" value="1"/>
</dbReference>
<evidence type="ECO:0000313" key="3">
    <source>
        <dbReference type="Proteomes" id="UP000036987"/>
    </source>
</evidence>
<dbReference type="OrthoDB" id="1892195at2759"/>
<dbReference type="STRING" id="29655.A0A0K9P5S2"/>
<name>A0A0K9P5S2_ZOSMR</name>
<dbReference type="AlphaFoldDB" id="A0A0K9P5S2"/>
<dbReference type="EMBL" id="LFYR01001213">
    <property type="protein sequence ID" value="KMZ63535.1"/>
    <property type="molecule type" value="Genomic_DNA"/>
</dbReference>
<accession>A0A0K9P5S2</accession>
<protein>
    <submittedName>
        <fullName evidence="2">Uncharacterized protein</fullName>
    </submittedName>
</protein>
<dbReference type="Proteomes" id="UP000036987">
    <property type="component" value="Unassembled WGS sequence"/>
</dbReference>
<evidence type="ECO:0000256" key="1">
    <source>
        <dbReference type="SAM" id="Coils"/>
    </source>
</evidence>
<evidence type="ECO:0000313" key="2">
    <source>
        <dbReference type="EMBL" id="KMZ63535.1"/>
    </source>
</evidence>
<gene>
    <name evidence="2" type="ORF">ZOSMA_3G00100</name>
</gene>
<proteinExistence type="predicted"/>
<feature type="coiled-coil region" evidence="1">
    <location>
        <begin position="70"/>
        <end position="97"/>
    </location>
</feature>
<dbReference type="GO" id="GO:0080188">
    <property type="term" value="P:gene silencing by siRNA-directed DNA methylation"/>
    <property type="evidence" value="ECO:0007669"/>
    <property type="project" value="InterPro"/>
</dbReference>